<dbReference type="GO" id="GO:0000967">
    <property type="term" value="P:rRNA 5'-end processing"/>
    <property type="evidence" value="ECO:0007669"/>
    <property type="project" value="TreeGrafter"/>
</dbReference>
<name>A0A381RAB5_9ZZZZ</name>
<dbReference type="GO" id="GO:0016787">
    <property type="term" value="F:hydrolase activity"/>
    <property type="evidence" value="ECO:0007669"/>
    <property type="project" value="UniProtKB-KW"/>
</dbReference>
<dbReference type="InterPro" id="IPR006641">
    <property type="entry name" value="YqgF/RNaseH-like_dom"/>
</dbReference>
<dbReference type="HAMAP" id="MF_00651">
    <property type="entry name" value="Nuclease_YqgF"/>
    <property type="match status" value="1"/>
</dbReference>
<dbReference type="InterPro" id="IPR005227">
    <property type="entry name" value="YqgF"/>
</dbReference>
<reference evidence="6" key="1">
    <citation type="submission" date="2018-05" db="EMBL/GenBank/DDBJ databases">
        <authorList>
            <person name="Lanie J.A."/>
            <person name="Ng W.-L."/>
            <person name="Kazmierczak K.M."/>
            <person name="Andrzejewski T.M."/>
            <person name="Davidsen T.M."/>
            <person name="Wayne K.J."/>
            <person name="Tettelin H."/>
            <person name="Glass J.I."/>
            <person name="Rusch D."/>
            <person name="Podicherti R."/>
            <person name="Tsui H.-C.T."/>
            <person name="Winkler M.E."/>
        </authorList>
    </citation>
    <scope>NUCLEOTIDE SEQUENCE</scope>
</reference>
<dbReference type="SMART" id="SM00732">
    <property type="entry name" value="YqgFc"/>
    <property type="match status" value="1"/>
</dbReference>
<dbReference type="Gene3D" id="3.30.420.140">
    <property type="entry name" value="YqgF/RNase H-like domain"/>
    <property type="match status" value="1"/>
</dbReference>
<dbReference type="EMBL" id="UINC01001777">
    <property type="protein sequence ID" value="SUZ88571.1"/>
    <property type="molecule type" value="Genomic_DNA"/>
</dbReference>
<evidence type="ECO:0000256" key="3">
    <source>
        <dbReference type="ARBA" id="ARBA00022722"/>
    </source>
</evidence>
<dbReference type="SUPFAM" id="SSF53098">
    <property type="entry name" value="Ribonuclease H-like"/>
    <property type="match status" value="1"/>
</dbReference>
<keyword evidence="4" id="KW-0378">Hydrolase</keyword>
<proteinExistence type="inferred from homology"/>
<sequence>MRVLGIDYGMRRIGLALSDPTETIATPLDTLIRRRGKRAPLSKIESIAIEKGVEHLVIGLPLNLKGNETEWSEEVRAFGAHLAKRMNLRVSFIDERMTSVRAERTVRSIGLPKTKRENKARIDAAAAQLILQNWLDLRKHTK</sequence>
<organism evidence="6">
    <name type="scientific">marine metagenome</name>
    <dbReference type="NCBI Taxonomy" id="408172"/>
    <lineage>
        <taxon>unclassified sequences</taxon>
        <taxon>metagenomes</taxon>
        <taxon>ecological metagenomes</taxon>
    </lineage>
</organism>
<dbReference type="NCBIfam" id="TIGR00250">
    <property type="entry name" value="RNAse_H_YqgF"/>
    <property type="match status" value="1"/>
</dbReference>
<dbReference type="PANTHER" id="PTHR33317:SF4">
    <property type="entry name" value="POLYNUCLEOTIDYL TRANSFERASE, RIBONUCLEASE H-LIKE SUPERFAMILY PROTEIN"/>
    <property type="match status" value="1"/>
</dbReference>
<evidence type="ECO:0000256" key="1">
    <source>
        <dbReference type="ARBA" id="ARBA00022490"/>
    </source>
</evidence>
<keyword evidence="1" id="KW-0963">Cytoplasm</keyword>
<gene>
    <name evidence="6" type="ORF">METZ01_LOCUS41425</name>
</gene>
<dbReference type="AlphaFoldDB" id="A0A381RAB5"/>
<feature type="domain" description="YqgF/RNase H-like" evidence="5">
    <location>
        <begin position="1"/>
        <end position="102"/>
    </location>
</feature>
<evidence type="ECO:0000313" key="6">
    <source>
        <dbReference type="EMBL" id="SUZ88571.1"/>
    </source>
</evidence>
<evidence type="ECO:0000259" key="5">
    <source>
        <dbReference type="SMART" id="SM00732"/>
    </source>
</evidence>
<dbReference type="GO" id="GO:0004518">
    <property type="term" value="F:nuclease activity"/>
    <property type="evidence" value="ECO:0007669"/>
    <property type="project" value="UniProtKB-KW"/>
</dbReference>
<evidence type="ECO:0000256" key="2">
    <source>
        <dbReference type="ARBA" id="ARBA00022517"/>
    </source>
</evidence>
<keyword evidence="2" id="KW-0690">Ribosome biogenesis</keyword>
<dbReference type="Pfam" id="PF03652">
    <property type="entry name" value="RuvX"/>
    <property type="match status" value="1"/>
</dbReference>
<keyword evidence="3" id="KW-0540">Nuclease</keyword>
<dbReference type="GO" id="GO:0005829">
    <property type="term" value="C:cytosol"/>
    <property type="evidence" value="ECO:0007669"/>
    <property type="project" value="TreeGrafter"/>
</dbReference>
<evidence type="ECO:0000256" key="4">
    <source>
        <dbReference type="ARBA" id="ARBA00022801"/>
    </source>
</evidence>
<dbReference type="InterPro" id="IPR012337">
    <property type="entry name" value="RNaseH-like_sf"/>
</dbReference>
<dbReference type="CDD" id="cd16964">
    <property type="entry name" value="YqgF"/>
    <property type="match status" value="1"/>
</dbReference>
<dbReference type="InterPro" id="IPR037027">
    <property type="entry name" value="YqgF/RNaseH-like_dom_sf"/>
</dbReference>
<protein>
    <recommendedName>
        <fullName evidence="5">YqgF/RNase H-like domain-containing protein</fullName>
    </recommendedName>
</protein>
<accession>A0A381RAB5</accession>
<dbReference type="PANTHER" id="PTHR33317">
    <property type="entry name" value="POLYNUCLEOTIDYL TRANSFERASE, RIBONUCLEASE H-LIKE SUPERFAMILY PROTEIN"/>
    <property type="match status" value="1"/>
</dbReference>